<comment type="caution">
    <text evidence="9">The sequence shown here is derived from an EMBL/GenBank/DDBJ whole genome shotgun (WGS) entry which is preliminary data.</text>
</comment>
<proteinExistence type="predicted"/>
<dbReference type="Proteomes" id="UP001491310">
    <property type="component" value="Unassembled WGS sequence"/>
</dbReference>
<dbReference type="PANTHER" id="PTHR22951">
    <property type="entry name" value="CLATHRIN ASSEMBLY PROTEIN"/>
    <property type="match status" value="1"/>
</dbReference>
<feature type="region of interest" description="Disordered" evidence="7">
    <location>
        <begin position="394"/>
        <end position="481"/>
    </location>
</feature>
<dbReference type="SUPFAM" id="SSF48464">
    <property type="entry name" value="ENTH/VHS domain"/>
    <property type="match status" value="1"/>
</dbReference>
<dbReference type="PANTHER" id="PTHR22951:SF5">
    <property type="entry name" value="PHOSPHATIDYLINOSITOL-BINDING CLATHRIN ASSEMBLY PROTEIN LAP"/>
    <property type="match status" value="1"/>
</dbReference>
<dbReference type="Gene3D" id="1.25.40.90">
    <property type="match status" value="1"/>
</dbReference>
<organism evidence="9 10">
    <name type="scientific">Coccomyxa subellipsoidea</name>
    <dbReference type="NCBI Taxonomy" id="248742"/>
    <lineage>
        <taxon>Eukaryota</taxon>
        <taxon>Viridiplantae</taxon>
        <taxon>Chlorophyta</taxon>
        <taxon>core chlorophytes</taxon>
        <taxon>Trebouxiophyceae</taxon>
        <taxon>Trebouxiophyceae incertae sedis</taxon>
        <taxon>Coccomyxaceae</taxon>
        <taxon>Coccomyxa</taxon>
    </lineage>
</organism>
<feature type="compositionally biased region" description="Basic and acidic residues" evidence="7">
    <location>
        <begin position="344"/>
        <end position="354"/>
    </location>
</feature>
<keyword evidence="5" id="KW-0168">Coated pit</keyword>
<dbReference type="SUPFAM" id="SSF82199">
    <property type="entry name" value="SET domain"/>
    <property type="match status" value="1"/>
</dbReference>
<accession>A0ABR2YY08</accession>
<evidence type="ECO:0000259" key="8">
    <source>
        <dbReference type="PROSITE" id="PS50942"/>
    </source>
</evidence>
<evidence type="ECO:0000256" key="7">
    <source>
        <dbReference type="SAM" id="MobiDB-lite"/>
    </source>
</evidence>
<dbReference type="PROSITE" id="PS50942">
    <property type="entry name" value="ENTH"/>
    <property type="match status" value="1"/>
</dbReference>
<evidence type="ECO:0000256" key="6">
    <source>
        <dbReference type="ARBA" id="ARBA00023329"/>
    </source>
</evidence>
<dbReference type="InterPro" id="IPR011417">
    <property type="entry name" value="ANTH_dom"/>
</dbReference>
<feature type="domain" description="ENTH" evidence="8">
    <location>
        <begin position="15"/>
        <end position="175"/>
    </location>
</feature>
<keyword evidence="3" id="KW-0254">Endocytosis</keyword>
<dbReference type="InterPro" id="IPR046341">
    <property type="entry name" value="SET_dom_sf"/>
</dbReference>
<feature type="region of interest" description="Disordered" evidence="7">
    <location>
        <begin position="947"/>
        <end position="966"/>
    </location>
</feature>
<dbReference type="EMBL" id="JALJOT010000003">
    <property type="protein sequence ID" value="KAK9916532.1"/>
    <property type="molecule type" value="Genomic_DNA"/>
</dbReference>
<feature type="compositionally biased region" description="Basic and acidic residues" evidence="7">
    <location>
        <begin position="572"/>
        <end position="582"/>
    </location>
</feature>
<evidence type="ECO:0000256" key="4">
    <source>
        <dbReference type="ARBA" id="ARBA00023136"/>
    </source>
</evidence>
<comment type="subcellular location">
    <subcellularLocation>
        <location evidence="1">Cytoplasmic vesicle</location>
        <location evidence="1">Clathrin-coated vesicle</location>
    </subcellularLocation>
    <subcellularLocation>
        <location evidence="2">Membrane</location>
        <location evidence="2">Clathrin-coated pit</location>
    </subcellularLocation>
</comment>
<feature type="compositionally biased region" description="Polar residues" evidence="7">
    <location>
        <begin position="437"/>
        <end position="457"/>
    </location>
</feature>
<feature type="region of interest" description="Disordered" evidence="7">
    <location>
        <begin position="499"/>
        <end position="628"/>
    </location>
</feature>
<evidence type="ECO:0000313" key="9">
    <source>
        <dbReference type="EMBL" id="KAK9916532.1"/>
    </source>
</evidence>
<dbReference type="SMART" id="SM00273">
    <property type="entry name" value="ENTH"/>
    <property type="match status" value="1"/>
</dbReference>
<dbReference type="Gene3D" id="3.90.1410.10">
    <property type="entry name" value="set domain protein methyltransferase, domain 1"/>
    <property type="match status" value="1"/>
</dbReference>
<dbReference type="InterPro" id="IPR048050">
    <property type="entry name" value="ANTH_N_plant"/>
</dbReference>
<gene>
    <name evidence="9" type="ORF">WJX75_003772</name>
</gene>
<sequence>MAVATDKMALASASVSRGETHDLDVAIIKATTSQFHVVPKEKHVRTLKQAVHVSRSRQDVAHVKMELLKRLRKATDWLTALKALMVIHQLMRDGDSSWLEELLKIDMAVLQEGKSSGPVMPPRRGSQQRLRILDMDNFIDTTNIEGRFEFSEYVRAYGKYLDEQLDVFANIKFYQEQEQGGEQSRMRMLGSAELLRQLPVLQRLLGRLVDCRPTGAAGQDPVVQGSLFFVLKESFKIYKAISEGLINLADKFFEMDYLSAQKGLEIYKEAIVSSERLQTFHREIEQIESIKRVVQFPKLEPPPADFLVQMENYAREAPRSLDDVQSQKRSPPLRRGSKVTNQRTRADANQDRLSARSADPGMVVAFDKAAAPAAKSKPQLDLLNFEDLSIDPASSSPLPTATPSSNGTPTDYLSGLSDAPTFPSANPSPADPFAPSTFGSTTTDGVRSSAASSNGQANIFAPSPAAAGRGPSANPFGPSAMNGGGGGFGGSAFAQPAAAAGDGFGSSASFQPAPSGAAPSFSGALPGSYTPAPTPSGAGEFGGFGNGAGALSPLGPAKTAPQNPAPAPGAFNRKEASLHDPFAELTGLKPAPPKTSPPLKKKPASSSTPAPQGTAPPPSAANGSGAPNQDIVLAEFPLSTAITTEFITSQPGCGPIYRELLESGACDERLLTMLFLAVEKLRGEVSSLAPWIAMLPKSFETPLHYSQAELAELQGTTLHSAARLLDKNLHLTWKRLEPACRDILYEMGAKGTHASFADLLWAYSIFWSRAQTFPSPDQEGRGVAEEGIVPGLDFCNHDFAAPCHWTVFGARRAGELPTTISVVARRRDVPRVGEEVNISYGDKSNEELLLLYGFTVDNNPHDMLMLRCPLPPIAEWGELLRARVALLQQKGLSPQLFLPAAGLTGNIDMQGQRGNAADRLQRVLPPAAWATLEALVMEPRQLAAELEAGDDTAGQKPAQPTSPGMPSVEAAGLRLAVMMTLVRLLEVKLVELEGPEGTGLLEEDVRLLEGPLSISGDGKVPGRLRDCIVYRAGQKRIVRGYLDLAREAVMEDLQRMQQLLGESEGKE</sequence>
<feature type="region of interest" description="Disordered" evidence="7">
    <location>
        <begin position="317"/>
        <end position="356"/>
    </location>
</feature>
<keyword evidence="6" id="KW-0968">Cytoplasmic vesicle</keyword>
<protein>
    <recommendedName>
        <fullName evidence="8">ENTH domain-containing protein</fullName>
    </recommendedName>
</protein>
<feature type="compositionally biased region" description="Low complexity" evidence="7">
    <location>
        <begin position="499"/>
        <end position="528"/>
    </location>
</feature>
<dbReference type="InterPro" id="IPR014712">
    <property type="entry name" value="ANTH_dom_sf"/>
</dbReference>
<dbReference type="Pfam" id="PF07651">
    <property type="entry name" value="ANTH"/>
    <property type="match status" value="1"/>
</dbReference>
<evidence type="ECO:0000313" key="10">
    <source>
        <dbReference type="Proteomes" id="UP001491310"/>
    </source>
</evidence>
<dbReference type="Gene3D" id="3.90.1420.10">
    <property type="entry name" value="Rubisco LSMT, substrate-binding domain"/>
    <property type="match status" value="1"/>
</dbReference>
<dbReference type="InterPro" id="IPR045192">
    <property type="entry name" value="AP180-like"/>
</dbReference>
<feature type="compositionally biased region" description="Gly residues" evidence="7">
    <location>
        <begin position="539"/>
        <end position="548"/>
    </location>
</feature>
<dbReference type="InterPro" id="IPR036464">
    <property type="entry name" value="Rubisco_LSMT_subst-bd_sf"/>
</dbReference>
<feature type="compositionally biased region" description="Low complexity" evidence="7">
    <location>
        <begin position="394"/>
        <end position="405"/>
    </location>
</feature>
<reference evidence="9 10" key="1">
    <citation type="journal article" date="2024" name="Nat. Commun.">
        <title>Phylogenomics reveals the evolutionary origins of lichenization in chlorophyte algae.</title>
        <authorList>
            <person name="Puginier C."/>
            <person name="Libourel C."/>
            <person name="Otte J."/>
            <person name="Skaloud P."/>
            <person name="Haon M."/>
            <person name="Grisel S."/>
            <person name="Petersen M."/>
            <person name="Berrin J.G."/>
            <person name="Delaux P.M."/>
            <person name="Dal Grande F."/>
            <person name="Keller J."/>
        </authorList>
    </citation>
    <scope>NUCLEOTIDE SEQUENCE [LARGE SCALE GENOMIC DNA]</scope>
    <source>
        <strain evidence="9 10">SAG 216-7</strain>
    </source>
</reference>
<keyword evidence="4" id="KW-0472">Membrane</keyword>
<name>A0ABR2YY08_9CHLO</name>
<feature type="compositionally biased region" description="Basic and acidic residues" evidence="7">
    <location>
        <begin position="317"/>
        <end position="326"/>
    </location>
</feature>
<dbReference type="InterPro" id="IPR013809">
    <property type="entry name" value="ENTH"/>
</dbReference>
<dbReference type="CDD" id="cd03564">
    <property type="entry name" value="ANTH_N"/>
    <property type="match status" value="1"/>
</dbReference>
<dbReference type="CDD" id="cd10527">
    <property type="entry name" value="SET_LSMT"/>
    <property type="match status" value="1"/>
</dbReference>
<dbReference type="InterPro" id="IPR008942">
    <property type="entry name" value="ENTH_VHS"/>
</dbReference>
<dbReference type="SUPFAM" id="SSF89009">
    <property type="entry name" value="GAT-like domain"/>
    <property type="match status" value="1"/>
</dbReference>
<evidence type="ECO:0000256" key="2">
    <source>
        <dbReference type="ARBA" id="ARBA00004600"/>
    </source>
</evidence>
<keyword evidence="10" id="KW-1185">Reference proteome</keyword>
<evidence type="ECO:0000256" key="3">
    <source>
        <dbReference type="ARBA" id="ARBA00022583"/>
    </source>
</evidence>
<evidence type="ECO:0000256" key="1">
    <source>
        <dbReference type="ARBA" id="ARBA00004132"/>
    </source>
</evidence>
<dbReference type="Gene3D" id="1.20.58.150">
    <property type="entry name" value="ANTH domain"/>
    <property type="match status" value="1"/>
</dbReference>
<feature type="compositionally biased region" description="Low complexity" evidence="7">
    <location>
        <begin position="461"/>
        <end position="481"/>
    </location>
</feature>
<evidence type="ECO:0000256" key="5">
    <source>
        <dbReference type="ARBA" id="ARBA00023176"/>
    </source>
</evidence>